<proteinExistence type="predicted"/>
<evidence type="ECO:0000313" key="1">
    <source>
        <dbReference type="EMBL" id="QJA59894.1"/>
    </source>
</evidence>
<dbReference type="AlphaFoldDB" id="A0A6M3IRH5"/>
<protein>
    <submittedName>
        <fullName evidence="1">Uncharacterized protein</fullName>
    </submittedName>
</protein>
<gene>
    <name evidence="1" type="ORF">MM415B01221_0003</name>
</gene>
<dbReference type="EMBL" id="MT141388">
    <property type="protein sequence ID" value="QJA59894.1"/>
    <property type="molecule type" value="Genomic_DNA"/>
</dbReference>
<reference evidence="1" key="1">
    <citation type="submission" date="2020-03" db="EMBL/GenBank/DDBJ databases">
        <title>The deep terrestrial virosphere.</title>
        <authorList>
            <person name="Holmfeldt K."/>
            <person name="Nilsson E."/>
            <person name="Simone D."/>
            <person name="Lopez-Fernandez M."/>
            <person name="Wu X."/>
            <person name="de Brujin I."/>
            <person name="Lundin D."/>
            <person name="Andersson A."/>
            <person name="Bertilsson S."/>
            <person name="Dopson M."/>
        </authorList>
    </citation>
    <scope>NUCLEOTIDE SEQUENCE</scope>
    <source>
        <strain evidence="1">MM415B01221</strain>
    </source>
</reference>
<name>A0A6M3IRH5_9ZZZZ</name>
<organism evidence="1">
    <name type="scientific">viral metagenome</name>
    <dbReference type="NCBI Taxonomy" id="1070528"/>
    <lineage>
        <taxon>unclassified sequences</taxon>
        <taxon>metagenomes</taxon>
        <taxon>organismal metagenomes</taxon>
    </lineage>
</organism>
<accession>A0A6M3IRH5</accession>
<sequence length="69" mass="7371">MPLIAWRKLMAGLGAEADPKDTYAAIEHIGAVASESGTLSFADDLTVNNLVIRKTAKMPVGMDKYPNPP</sequence>